<accession>A0A4S2K989</accession>
<evidence type="ECO:0000313" key="1">
    <source>
        <dbReference type="EMBL" id="TGZ45925.1"/>
    </source>
</evidence>
<gene>
    <name evidence="1" type="ORF">DBV15_02695</name>
</gene>
<dbReference type="EMBL" id="QBLH01003027">
    <property type="protein sequence ID" value="TGZ45925.1"/>
    <property type="molecule type" value="Genomic_DNA"/>
</dbReference>
<dbReference type="AlphaFoldDB" id="A0A4S2K989"/>
<comment type="caution">
    <text evidence="1">The sequence shown here is derived from an EMBL/GenBank/DDBJ whole genome shotgun (WGS) entry which is preliminary data.</text>
</comment>
<evidence type="ECO:0000313" key="2">
    <source>
        <dbReference type="Proteomes" id="UP000310200"/>
    </source>
</evidence>
<name>A0A4S2K989_9HYME</name>
<sequence length="83" mass="9545">MTPRLKKRKVPTLRKVTLMKMKQMKSHWQAKGLQQLKQQAPLPANEADRHTCAPKAGTNGLSLHRSREVGHKFCMSLRLKVMQ</sequence>
<protein>
    <submittedName>
        <fullName evidence="1">Uncharacterized protein</fullName>
    </submittedName>
</protein>
<organism evidence="1 2">
    <name type="scientific">Temnothorax longispinosus</name>
    <dbReference type="NCBI Taxonomy" id="300112"/>
    <lineage>
        <taxon>Eukaryota</taxon>
        <taxon>Metazoa</taxon>
        <taxon>Ecdysozoa</taxon>
        <taxon>Arthropoda</taxon>
        <taxon>Hexapoda</taxon>
        <taxon>Insecta</taxon>
        <taxon>Pterygota</taxon>
        <taxon>Neoptera</taxon>
        <taxon>Endopterygota</taxon>
        <taxon>Hymenoptera</taxon>
        <taxon>Apocrita</taxon>
        <taxon>Aculeata</taxon>
        <taxon>Formicoidea</taxon>
        <taxon>Formicidae</taxon>
        <taxon>Myrmicinae</taxon>
        <taxon>Temnothorax</taxon>
    </lineage>
</organism>
<dbReference type="Proteomes" id="UP000310200">
    <property type="component" value="Unassembled WGS sequence"/>
</dbReference>
<keyword evidence="2" id="KW-1185">Reference proteome</keyword>
<proteinExistence type="predicted"/>
<reference evidence="1 2" key="1">
    <citation type="journal article" date="2019" name="Philos. Trans. R. Soc. Lond., B, Biol. Sci.">
        <title>Ant behaviour and brain gene expression of defending hosts depend on the ecological success of the intruding social parasite.</title>
        <authorList>
            <person name="Kaur R."/>
            <person name="Stoldt M."/>
            <person name="Jongepier E."/>
            <person name="Feldmeyer B."/>
            <person name="Menzel F."/>
            <person name="Bornberg-Bauer E."/>
            <person name="Foitzik S."/>
        </authorList>
    </citation>
    <scope>NUCLEOTIDE SEQUENCE [LARGE SCALE GENOMIC DNA]</scope>
    <source>
        <tissue evidence="1">Whole body</tissue>
    </source>
</reference>